<dbReference type="PANTHER" id="PTHR33794:SF1">
    <property type="entry name" value="BACILLOLYSIN"/>
    <property type="match status" value="1"/>
</dbReference>
<dbReference type="Pfam" id="PF01447">
    <property type="entry name" value="Peptidase_M4"/>
    <property type="match status" value="1"/>
</dbReference>
<evidence type="ECO:0000256" key="8">
    <source>
        <dbReference type="RuleBase" id="RU366073"/>
    </source>
</evidence>
<comment type="cofactor">
    <cofactor evidence="8">
        <name>Zn(2+)</name>
        <dbReference type="ChEBI" id="CHEBI:29105"/>
    </cofactor>
</comment>
<name>A0ABQ1G0K8_9SPHN</name>
<protein>
    <recommendedName>
        <fullName evidence="8">Neutral metalloproteinase</fullName>
        <ecNumber evidence="8">3.4.24.-</ecNumber>
    </recommendedName>
</protein>
<feature type="domain" description="Peptidase M4" evidence="9">
    <location>
        <begin position="251"/>
        <end position="386"/>
    </location>
</feature>
<comment type="function">
    <text evidence="8">Extracellular zinc metalloprotease.</text>
</comment>
<dbReference type="InterPro" id="IPR050728">
    <property type="entry name" value="Zinc_Metalloprotease_M4"/>
</dbReference>
<evidence type="ECO:0000313" key="12">
    <source>
        <dbReference type="EMBL" id="GGA34373.1"/>
    </source>
</evidence>
<evidence type="ECO:0000256" key="3">
    <source>
        <dbReference type="ARBA" id="ARBA00022723"/>
    </source>
</evidence>
<dbReference type="RefSeq" id="WP_188444804.1">
    <property type="nucleotide sequence ID" value="NZ_BMDW01000001.1"/>
</dbReference>
<keyword evidence="2 8" id="KW-0645">Protease</keyword>
<dbReference type="Gene3D" id="1.10.390.10">
    <property type="entry name" value="Neutral Protease Domain 2"/>
    <property type="match status" value="1"/>
</dbReference>
<dbReference type="Proteomes" id="UP000618591">
    <property type="component" value="Unassembled WGS sequence"/>
</dbReference>
<feature type="domain" description="FTP" evidence="11">
    <location>
        <begin position="84"/>
        <end position="132"/>
    </location>
</feature>
<dbReference type="InterPro" id="IPR011096">
    <property type="entry name" value="FTP_domain"/>
</dbReference>
<evidence type="ECO:0000256" key="2">
    <source>
        <dbReference type="ARBA" id="ARBA00022670"/>
    </source>
</evidence>
<dbReference type="PRINTS" id="PR00730">
    <property type="entry name" value="THERMOLYSIN"/>
</dbReference>
<accession>A0ABQ1G0K8</accession>
<dbReference type="SUPFAM" id="SSF55486">
    <property type="entry name" value="Metalloproteases ('zincins'), catalytic domain"/>
    <property type="match status" value="1"/>
</dbReference>
<dbReference type="Pfam" id="PF02868">
    <property type="entry name" value="Peptidase_M4_C"/>
    <property type="match status" value="1"/>
</dbReference>
<dbReference type="Pfam" id="PF07504">
    <property type="entry name" value="FTP"/>
    <property type="match status" value="1"/>
</dbReference>
<evidence type="ECO:0000256" key="5">
    <source>
        <dbReference type="ARBA" id="ARBA00022801"/>
    </source>
</evidence>
<proteinExistence type="inferred from homology"/>
<evidence type="ECO:0000256" key="6">
    <source>
        <dbReference type="ARBA" id="ARBA00022833"/>
    </source>
</evidence>
<evidence type="ECO:0000256" key="1">
    <source>
        <dbReference type="ARBA" id="ARBA00009388"/>
    </source>
</evidence>
<dbReference type="Gene3D" id="3.10.170.10">
    <property type="match status" value="1"/>
</dbReference>
<keyword evidence="8" id="KW-0964">Secreted</keyword>
<keyword evidence="7 8" id="KW-0482">Metalloprotease</keyword>
<keyword evidence="6 8" id="KW-0862">Zinc</keyword>
<evidence type="ECO:0000313" key="13">
    <source>
        <dbReference type="Proteomes" id="UP000618591"/>
    </source>
</evidence>
<evidence type="ECO:0000256" key="4">
    <source>
        <dbReference type="ARBA" id="ARBA00022729"/>
    </source>
</evidence>
<evidence type="ECO:0000256" key="7">
    <source>
        <dbReference type="ARBA" id="ARBA00023049"/>
    </source>
</evidence>
<keyword evidence="4" id="KW-0732">Signal</keyword>
<evidence type="ECO:0000259" key="10">
    <source>
        <dbReference type="Pfam" id="PF02868"/>
    </source>
</evidence>
<sequence length="557" mass="59810">MAITDAPGNGLKSFSLHAGDVAEQPTFAALAAERDTLPAFSAAALATAAVDPETAARRYLDQALDSDSAPAFTAPASNTGTSRFKVVGTETVPLTGTKTVKFRQTLHDIPVYGSLVTVELDDDNALVSLNSALGAPTDITPVAKISPAEAAAAVEAKPPYEKLLTDIAPRLTYYFEAARSKWRLAFIFEDVPVTAPKTPGTKVEPVAPRYFDYVVDAQTARVIAELPRTPSMASQVQQAPDAHNVVRDIRVEAVAGRTILRDTVYNITTYDFGFGDPTVNDSALPGSEVSPVFPQAAVSAHANAAAVASFLREVVQRNNIDDRGGAMDSSVNCVVQNESPGNQIWLNAYWNGRQMVYGQIRVGNGLLTLAAALDIVGHEMFHGVTDHTSRLEYAGQSGALNESYSDIFGVIIANRGKPDPRTWNWLMGDGYDNGKPFRDMANPPSRGQPDHVRDFKVLPNTRRGDWGGVHTNSGIHNKAAYIVLTAADQNGLVFTPEDVAAVFYVAVTQLLSRTSQFGDSRRYAVSAARSLFRRSSPAELQRKIAALEAAFTSVGIV</sequence>
<keyword evidence="3" id="KW-0479">Metal-binding</keyword>
<dbReference type="InterPro" id="IPR027268">
    <property type="entry name" value="Peptidase_M4/M1_CTD_sf"/>
</dbReference>
<comment type="caution">
    <text evidence="12">The sequence shown here is derived from an EMBL/GenBank/DDBJ whole genome shotgun (WGS) entry which is preliminary data.</text>
</comment>
<evidence type="ECO:0000259" key="11">
    <source>
        <dbReference type="Pfam" id="PF07504"/>
    </source>
</evidence>
<evidence type="ECO:0000259" key="9">
    <source>
        <dbReference type="Pfam" id="PF01447"/>
    </source>
</evidence>
<dbReference type="PANTHER" id="PTHR33794">
    <property type="entry name" value="BACILLOLYSIN"/>
    <property type="match status" value="1"/>
</dbReference>
<keyword evidence="13" id="KW-1185">Reference proteome</keyword>
<comment type="similarity">
    <text evidence="1 8">Belongs to the peptidase M4 family.</text>
</comment>
<dbReference type="InterPro" id="IPR023612">
    <property type="entry name" value="Peptidase_M4"/>
</dbReference>
<reference evidence="13" key="1">
    <citation type="journal article" date="2019" name="Int. J. Syst. Evol. Microbiol.">
        <title>The Global Catalogue of Microorganisms (GCM) 10K type strain sequencing project: providing services to taxonomists for standard genome sequencing and annotation.</title>
        <authorList>
            <consortium name="The Broad Institute Genomics Platform"/>
            <consortium name="The Broad Institute Genome Sequencing Center for Infectious Disease"/>
            <person name="Wu L."/>
            <person name="Ma J."/>
        </authorList>
    </citation>
    <scope>NUCLEOTIDE SEQUENCE [LARGE SCALE GENOMIC DNA]</scope>
    <source>
        <strain evidence="13">CGMCC 1.10106</strain>
    </source>
</reference>
<comment type="subcellular location">
    <subcellularLocation>
        <location evidence="8">Secreted</location>
    </subcellularLocation>
</comment>
<dbReference type="InterPro" id="IPR013856">
    <property type="entry name" value="Peptidase_M4_domain"/>
</dbReference>
<dbReference type="EC" id="3.4.24.-" evidence="8"/>
<keyword evidence="5 8" id="KW-0378">Hydrolase</keyword>
<feature type="domain" description="Peptidase M4 C-terminal" evidence="10">
    <location>
        <begin position="389"/>
        <end position="556"/>
    </location>
</feature>
<organism evidence="12 13">
    <name type="scientific">Sphingomonas psychrolutea</name>
    <dbReference type="NCBI Taxonomy" id="1259676"/>
    <lineage>
        <taxon>Bacteria</taxon>
        <taxon>Pseudomonadati</taxon>
        <taxon>Pseudomonadota</taxon>
        <taxon>Alphaproteobacteria</taxon>
        <taxon>Sphingomonadales</taxon>
        <taxon>Sphingomonadaceae</taxon>
        <taxon>Sphingomonas</taxon>
    </lineage>
</organism>
<gene>
    <name evidence="12" type="primary">nprE</name>
    <name evidence="12" type="ORF">GCM10011395_00890</name>
</gene>
<dbReference type="InterPro" id="IPR001570">
    <property type="entry name" value="Peptidase_M4_C_domain"/>
</dbReference>
<dbReference type="EMBL" id="BMDW01000001">
    <property type="protein sequence ID" value="GGA34373.1"/>
    <property type="molecule type" value="Genomic_DNA"/>
</dbReference>
<dbReference type="CDD" id="cd09597">
    <property type="entry name" value="M4_TLP"/>
    <property type="match status" value="1"/>
</dbReference>